<comment type="caution">
    <text evidence="7">The sequence shown here is derived from an EMBL/GenBank/DDBJ whole genome shotgun (WGS) entry which is preliminary data.</text>
</comment>
<keyword evidence="3 5" id="KW-1133">Transmembrane helix</keyword>
<dbReference type="SUPFAM" id="SSF58104">
    <property type="entry name" value="Methyl-accepting chemotaxis protein (MCP) signaling domain"/>
    <property type="match status" value="1"/>
</dbReference>
<feature type="transmembrane region" description="Helical" evidence="5">
    <location>
        <begin position="579"/>
        <end position="599"/>
    </location>
</feature>
<keyword evidence="2 5" id="KW-0812">Transmembrane</keyword>
<dbReference type="PANTHER" id="PTHR43077">
    <property type="entry name" value="TRANSPORT PERMEASE YVFS-RELATED"/>
    <property type="match status" value="1"/>
</dbReference>
<dbReference type="NCBIfam" id="TIGR03061">
    <property type="entry name" value="pip_yhgE_Nterm"/>
    <property type="match status" value="1"/>
</dbReference>
<gene>
    <name evidence="7" type="ORF">GQ466_28760</name>
</gene>
<evidence type="ECO:0000313" key="8">
    <source>
        <dbReference type="Proteomes" id="UP000431901"/>
    </source>
</evidence>
<name>A0A6I4WGG7_9ACTN</name>
<comment type="subcellular location">
    <subcellularLocation>
        <location evidence="1">Membrane</location>
        <topology evidence="1">Multi-pass membrane protein</topology>
    </subcellularLocation>
</comment>
<dbReference type="AlphaFoldDB" id="A0A6I4WGG7"/>
<dbReference type="Pfam" id="PF12698">
    <property type="entry name" value="ABC2_membrane_3"/>
    <property type="match status" value="2"/>
</dbReference>
<dbReference type="GO" id="GO:0016020">
    <property type="term" value="C:membrane"/>
    <property type="evidence" value="ECO:0007669"/>
    <property type="project" value="UniProtKB-SubCell"/>
</dbReference>
<feature type="transmembrane region" description="Helical" evidence="5">
    <location>
        <begin position="478"/>
        <end position="498"/>
    </location>
</feature>
<feature type="transmembrane region" description="Helical" evidence="5">
    <location>
        <begin position="634"/>
        <end position="656"/>
    </location>
</feature>
<sequence>MRLPALAAGALELRRFGRHKLTMAALASLLLLPLLYAGLYLWSFWDPYSRLSHVPVALVNDDRPAGRVHAGADLADELKDRHVFAWKSVDAATARDGLAHGRYYMVLTIPSDFSARINGPSGDGIPSPAGLRLDLDDSNNYVVGTLAQSAFKEISAAAGAKATRTYLDQIFLSFGTLHDKLDEAARGADKLADGSGKAHDGAGKLAAGLKTAQDGSAQLTSGLSELQDGTRQVAAGTGKLAAFVDRTSDTIVPLLREHAPEIRDAALLVARGADALAANAGALPQQTHEAVRQAEQARAELRAALAARPDLPADVRDDLLRASDRVVALARQVDGYVRAHTADLRALADDARTIAQQARKVAAAAPGLAAKVQSARNDVDRLNAGAHRIDSGTGRLVAGSAQLTGGLGTLSGGAVTLGTALAQIADGNRSLASGLDDGVRQVPDYGAGERAGRADMMSDPVRLISVKENPAPNYGTGFAPFFIPLALWVGAMFVYMMLRPLGARALASTAPAWRVALAGWLPGAAVGAGQVLVLLGVLHFALGLDAVRWPGLIAFLVLAAAAFQAIVQWANARFGPVGRVIALALLMLQLTSAAGTYPIETSPGFFGAIRPFLPMSWVVDGVRRLVSGGDLTPVWQGGAVLAAFLAGALALTALAARRGRVWTMARLHPALRL</sequence>
<evidence type="ECO:0000256" key="4">
    <source>
        <dbReference type="ARBA" id="ARBA00023136"/>
    </source>
</evidence>
<evidence type="ECO:0000256" key="2">
    <source>
        <dbReference type="ARBA" id="ARBA00022692"/>
    </source>
</evidence>
<dbReference type="RefSeq" id="WP_161106205.1">
    <property type="nucleotide sequence ID" value="NZ_JBHLYI010000021.1"/>
</dbReference>
<organism evidence="7 8">
    <name type="scientific">Actinomadura rayongensis</name>
    <dbReference type="NCBI Taxonomy" id="1429076"/>
    <lineage>
        <taxon>Bacteria</taxon>
        <taxon>Bacillati</taxon>
        <taxon>Actinomycetota</taxon>
        <taxon>Actinomycetes</taxon>
        <taxon>Streptosporangiales</taxon>
        <taxon>Thermomonosporaceae</taxon>
        <taxon>Actinomadura</taxon>
    </lineage>
</organism>
<feature type="domain" description="ABC-2 type transporter transmembrane" evidence="6">
    <location>
        <begin position="27"/>
        <end position="162"/>
    </location>
</feature>
<dbReference type="Gene3D" id="3.40.1710.10">
    <property type="entry name" value="abc type-2 transporter like domain"/>
    <property type="match status" value="1"/>
</dbReference>
<dbReference type="InterPro" id="IPR023908">
    <property type="entry name" value="xxxLxxG_rpt"/>
</dbReference>
<dbReference type="NCBIfam" id="TIGR03057">
    <property type="entry name" value="xxxLxxG_by_4"/>
    <property type="match status" value="3"/>
</dbReference>
<dbReference type="PANTHER" id="PTHR43077:SF5">
    <property type="entry name" value="PHAGE INFECTION PROTEIN"/>
    <property type="match status" value="1"/>
</dbReference>
<reference evidence="7 8" key="1">
    <citation type="submission" date="2019-12" db="EMBL/GenBank/DDBJ databases">
        <title>Nocardia macrotermitis sp. nov. and Nocardia aurantia sp. nov., isolated from the gut of the fungus growing-termite Macrotermes natalensis.</title>
        <authorList>
            <person name="Christine B."/>
            <person name="Rene B."/>
        </authorList>
    </citation>
    <scope>NUCLEOTIDE SEQUENCE [LARGE SCALE GENOMIC DNA]</scope>
    <source>
        <strain evidence="7 8">DSM 102126</strain>
    </source>
</reference>
<keyword evidence="8" id="KW-1185">Reference proteome</keyword>
<proteinExistence type="predicted"/>
<evidence type="ECO:0000259" key="6">
    <source>
        <dbReference type="Pfam" id="PF12698"/>
    </source>
</evidence>
<protein>
    <submittedName>
        <fullName evidence="7">ABC transporter permease</fullName>
    </submittedName>
</protein>
<feature type="transmembrane region" description="Helical" evidence="5">
    <location>
        <begin position="21"/>
        <end position="45"/>
    </location>
</feature>
<dbReference type="InterPro" id="IPR017500">
    <property type="entry name" value="Phage_infect_YhgE_N"/>
</dbReference>
<evidence type="ECO:0000256" key="3">
    <source>
        <dbReference type="ARBA" id="ARBA00022989"/>
    </source>
</evidence>
<dbReference type="InterPro" id="IPR051328">
    <property type="entry name" value="T7SS_ABC-Transporter"/>
</dbReference>
<evidence type="ECO:0000313" key="7">
    <source>
        <dbReference type="EMBL" id="MXQ68013.1"/>
    </source>
</evidence>
<dbReference type="NCBIfam" id="TIGR03062">
    <property type="entry name" value="pip_yhgE_Cterm"/>
    <property type="match status" value="1"/>
</dbReference>
<evidence type="ECO:0000256" key="1">
    <source>
        <dbReference type="ARBA" id="ARBA00004141"/>
    </source>
</evidence>
<dbReference type="Proteomes" id="UP000431901">
    <property type="component" value="Unassembled WGS sequence"/>
</dbReference>
<keyword evidence="4 5" id="KW-0472">Membrane</keyword>
<feature type="transmembrane region" description="Helical" evidence="5">
    <location>
        <begin position="519"/>
        <end position="541"/>
    </location>
</feature>
<evidence type="ECO:0000256" key="5">
    <source>
        <dbReference type="SAM" id="Phobius"/>
    </source>
</evidence>
<dbReference type="OrthoDB" id="9811483at2"/>
<accession>A0A6I4WGG7</accession>
<feature type="transmembrane region" description="Helical" evidence="5">
    <location>
        <begin position="547"/>
        <end position="567"/>
    </location>
</feature>
<dbReference type="EMBL" id="WUTW01000010">
    <property type="protein sequence ID" value="MXQ68013.1"/>
    <property type="molecule type" value="Genomic_DNA"/>
</dbReference>
<dbReference type="InterPro" id="IPR013525">
    <property type="entry name" value="ABC2_TM"/>
</dbReference>
<dbReference type="GO" id="GO:0140359">
    <property type="term" value="F:ABC-type transporter activity"/>
    <property type="evidence" value="ECO:0007669"/>
    <property type="project" value="InterPro"/>
</dbReference>
<feature type="domain" description="ABC-2 type transporter transmembrane" evidence="6">
    <location>
        <begin position="462"/>
        <end position="653"/>
    </location>
</feature>
<dbReference type="InterPro" id="IPR017501">
    <property type="entry name" value="Phage_infect_YhgE_C"/>
</dbReference>